<dbReference type="AlphaFoldDB" id="A0AAD4H162"/>
<evidence type="ECO:0000313" key="2">
    <source>
        <dbReference type="Proteomes" id="UP001194580"/>
    </source>
</evidence>
<keyword evidence="2" id="KW-1185">Reference proteome</keyword>
<gene>
    <name evidence="1" type="ORF">BGZ95_006260</name>
</gene>
<dbReference type="EMBL" id="JAAAIL010002911">
    <property type="protein sequence ID" value="KAG0253643.1"/>
    <property type="molecule type" value="Genomic_DNA"/>
</dbReference>
<reference evidence="1" key="1">
    <citation type="journal article" date="2020" name="Fungal Divers.">
        <title>Resolving the Mortierellaceae phylogeny through synthesis of multi-gene phylogenetics and phylogenomics.</title>
        <authorList>
            <person name="Vandepol N."/>
            <person name="Liber J."/>
            <person name="Desiro A."/>
            <person name="Na H."/>
            <person name="Kennedy M."/>
            <person name="Barry K."/>
            <person name="Grigoriev I.V."/>
            <person name="Miller A.N."/>
            <person name="O'Donnell K."/>
            <person name="Stajich J.E."/>
            <person name="Bonito G."/>
        </authorList>
    </citation>
    <scope>NUCLEOTIDE SEQUENCE</scope>
    <source>
        <strain evidence="1">NRRL 28262</strain>
    </source>
</reference>
<proteinExistence type="predicted"/>
<protein>
    <submittedName>
        <fullName evidence="1">Uncharacterized protein</fullName>
    </submittedName>
</protein>
<evidence type="ECO:0000313" key="1">
    <source>
        <dbReference type="EMBL" id="KAG0253643.1"/>
    </source>
</evidence>
<accession>A0AAD4H162</accession>
<comment type="caution">
    <text evidence="1">The sequence shown here is derived from an EMBL/GenBank/DDBJ whole genome shotgun (WGS) entry which is preliminary data.</text>
</comment>
<dbReference type="Proteomes" id="UP001194580">
    <property type="component" value="Unassembled WGS sequence"/>
</dbReference>
<sequence length="172" mass="19610">MEKTLDVAVFVGSHTDVGVFKKAYPLVSSQLLGGDRGVMTSCIELNIIIPINTKFDVTVGKHTDWMSYQNKLKALIRSHLETTDQAGVDWSWVIEQITAKVMEAHLKKIVPSVIFRNKRNYFIYVDDYINKDNTKLLSFSAQFDVQEKGETLLNGWNIQIDGKIEVKFLQLI</sequence>
<organism evidence="1 2">
    <name type="scientific">Linnemannia exigua</name>
    <dbReference type="NCBI Taxonomy" id="604196"/>
    <lineage>
        <taxon>Eukaryota</taxon>
        <taxon>Fungi</taxon>
        <taxon>Fungi incertae sedis</taxon>
        <taxon>Mucoromycota</taxon>
        <taxon>Mortierellomycotina</taxon>
        <taxon>Mortierellomycetes</taxon>
        <taxon>Mortierellales</taxon>
        <taxon>Mortierellaceae</taxon>
        <taxon>Linnemannia</taxon>
    </lineage>
</organism>
<name>A0AAD4H162_9FUNG</name>